<dbReference type="EC" id="2.7.13.3" evidence="3"/>
<dbReference type="InterPro" id="IPR003661">
    <property type="entry name" value="HisK_dim/P_dom"/>
</dbReference>
<keyword evidence="9" id="KW-0067">ATP-binding</keyword>
<dbReference type="CDD" id="cd00075">
    <property type="entry name" value="HATPase"/>
    <property type="match status" value="1"/>
</dbReference>
<dbReference type="PRINTS" id="PR00344">
    <property type="entry name" value="BCTRLSENSOR"/>
</dbReference>
<evidence type="ECO:0000256" key="2">
    <source>
        <dbReference type="ARBA" id="ARBA00004141"/>
    </source>
</evidence>
<dbReference type="InterPro" id="IPR038318">
    <property type="entry name" value="KdpD_sf"/>
</dbReference>
<sequence length="643" mass="71814">MLAEKSSKERHILVCLSSSPSSLSVIRAASSAAEVYHCRFTAICVLRHPNEENPGQAANIVAAEHAGAQVTQIQGSDIISSIADFAVVNHVTDVYIGKSGPSRFHKPPYARLMKALPHTDIHVIPDAEVILKPSHLHQSSHIRLSLAETGKMAAIMGIATIICAFFFHSKYSNDNIITIYLLAVLVTSVVTAERIYGVASALLFVFLFNYLFIEPRFTLMVYDPYYIVTYAVSIIAALITSTVAARLKQSTRVAMESADQSQVLLDASELLQHAVDASDIIRITSNQLVQLMGRSVIFYPVQDGKLAKPLYFPASQQEEVLPDESDAANWTLANNHRSGAFTSKFPQYECQYLAVRVSEQMYGVIGIRMQGRPFTEFEKNILLSLIGECGLSLENNENNRKREKMEIVAENERFRANLLRSVSHDLRTPLTSISGNASNLVHHADILSEQQKQGIYTDIYDDSMWLIELVENMLSVTRLEEGSCLHPSVEVVQDVIDESLKHVDRHIKEHHLKVVRDTDFTMAEMDVHLISQVIINLVNNAVKYSQKGSDITIETERDHGLLWVRVKDNGPGVAKEDQPHLFERFYTGHHKIADSQRSLGLGLNLCQSIMRAHGQQLVYSDNVPHGACFSFSLHVKELTDELV</sequence>
<dbReference type="Pfam" id="PF02518">
    <property type="entry name" value="HATPase_c"/>
    <property type="match status" value="1"/>
</dbReference>
<keyword evidence="8" id="KW-0418">Kinase</keyword>
<dbReference type="AlphaFoldDB" id="A0AB35U3V1"/>
<dbReference type="RefSeq" id="WP_370595223.1">
    <property type="nucleotide sequence ID" value="NZ_JALBUR010000001.1"/>
</dbReference>
<evidence type="ECO:0000256" key="7">
    <source>
        <dbReference type="ARBA" id="ARBA00022741"/>
    </source>
</evidence>
<evidence type="ECO:0000256" key="1">
    <source>
        <dbReference type="ARBA" id="ARBA00000085"/>
    </source>
</evidence>
<dbReference type="GO" id="GO:0000155">
    <property type="term" value="F:phosphorelay sensor kinase activity"/>
    <property type="evidence" value="ECO:0007669"/>
    <property type="project" value="InterPro"/>
</dbReference>
<dbReference type="GO" id="GO:0005524">
    <property type="term" value="F:ATP binding"/>
    <property type="evidence" value="ECO:0007669"/>
    <property type="project" value="UniProtKB-KW"/>
</dbReference>
<evidence type="ECO:0000256" key="5">
    <source>
        <dbReference type="ARBA" id="ARBA00022679"/>
    </source>
</evidence>
<dbReference type="InterPro" id="IPR003594">
    <property type="entry name" value="HATPase_dom"/>
</dbReference>
<comment type="catalytic activity">
    <reaction evidence="1">
        <text>ATP + protein L-histidine = ADP + protein N-phospho-L-histidine.</text>
        <dbReference type="EC" id="2.7.13.3"/>
    </reaction>
</comment>
<evidence type="ECO:0000313" key="16">
    <source>
        <dbReference type="Proteomes" id="UP001286174"/>
    </source>
</evidence>
<comment type="subcellular location">
    <subcellularLocation>
        <location evidence="2">Membrane</location>
        <topology evidence="2">Multi-pass membrane protein</topology>
    </subcellularLocation>
</comment>
<feature type="transmembrane region" description="Helical" evidence="13">
    <location>
        <begin position="175"/>
        <end position="190"/>
    </location>
</feature>
<evidence type="ECO:0000256" key="11">
    <source>
        <dbReference type="ARBA" id="ARBA00023012"/>
    </source>
</evidence>
<dbReference type="Gene3D" id="1.10.287.130">
    <property type="match status" value="1"/>
</dbReference>
<feature type="transmembrane region" description="Helical" evidence="13">
    <location>
        <begin position="195"/>
        <end position="213"/>
    </location>
</feature>
<dbReference type="PANTHER" id="PTHR45569:SF1">
    <property type="entry name" value="SENSOR PROTEIN KDPD"/>
    <property type="match status" value="1"/>
</dbReference>
<dbReference type="InterPro" id="IPR029016">
    <property type="entry name" value="GAF-like_dom_sf"/>
</dbReference>
<keyword evidence="10 13" id="KW-1133">Transmembrane helix</keyword>
<evidence type="ECO:0000256" key="13">
    <source>
        <dbReference type="SAM" id="Phobius"/>
    </source>
</evidence>
<evidence type="ECO:0000313" key="15">
    <source>
        <dbReference type="EMBL" id="MDX8418516.1"/>
    </source>
</evidence>
<dbReference type="EMBL" id="JALBUR010000001">
    <property type="protein sequence ID" value="MDX8418516.1"/>
    <property type="molecule type" value="Genomic_DNA"/>
</dbReference>
<dbReference type="GO" id="GO:0005886">
    <property type="term" value="C:plasma membrane"/>
    <property type="evidence" value="ECO:0007669"/>
    <property type="project" value="TreeGrafter"/>
</dbReference>
<dbReference type="Pfam" id="PF13493">
    <property type="entry name" value="DUF4118"/>
    <property type="match status" value="1"/>
</dbReference>
<keyword evidence="12 13" id="KW-0472">Membrane</keyword>
<keyword evidence="4" id="KW-0597">Phosphoprotein</keyword>
<dbReference type="Proteomes" id="UP001286174">
    <property type="component" value="Unassembled WGS sequence"/>
</dbReference>
<dbReference type="InterPro" id="IPR036097">
    <property type="entry name" value="HisK_dim/P_sf"/>
</dbReference>
<evidence type="ECO:0000256" key="3">
    <source>
        <dbReference type="ARBA" id="ARBA00012438"/>
    </source>
</evidence>
<dbReference type="InterPro" id="IPR036890">
    <property type="entry name" value="HATPase_C_sf"/>
</dbReference>
<dbReference type="InterPro" id="IPR005467">
    <property type="entry name" value="His_kinase_dom"/>
</dbReference>
<dbReference type="InterPro" id="IPR004358">
    <property type="entry name" value="Sig_transdc_His_kin-like_C"/>
</dbReference>
<evidence type="ECO:0000256" key="6">
    <source>
        <dbReference type="ARBA" id="ARBA00022692"/>
    </source>
</evidence>
<evidence type="ECO:0000256" key="10">
    <source>
        <dbReference type="ARBA" id="ARBA00022989"/>
    </source>
</evidence>
<dbReference type="Pfam" id="PF00512">
    <property type="entry name" value="HisKA"/>
    <property type="match status" value="1"/>
</dbReference>
<protein>
    <recommendedName>
        <fullName evidence="3">histidine kinase</fullName>
        <ecNumber evidence="3">2.7.13.3</ecNumber>
    </recommendedName>
</protein>
<dbReference type="SMART" id="SM00388">
    <property type="entry name" value="HisKA"/>
    <property type="match status" value="1"/>
</dbReference>
<proteinExistence type="predicted"/>
<keyword evidence="16" id="KW-1185">Reference proteome</keyword>
<evidence type="ECO:0000256" key="12">
    <source>
        <dbReference type="ARBA" id="ARBA00023136"/>
    </source>
</evidence>
<accession>A0AB35U3V1</accession>
<dbReference type="SMART" id="SM00387">
    <property type="entry name" value="HATPase_c"/>
    <property type="match status" value="1"/>
</dbReference>
<evidence type="ECO:0000256" key="4">
    <source>
        <dbReference type="ARBA" id="ARBA00022553"/>
    </source>
</evidence>
<feature type="transmembrane region" description="Helical" evidence="13">
    <location>
        <begin position="152"/>
        <end position="169"/>
    </location>
</feature>
<dbReference type="Gene3D" id="3.30.450.40">
    <property type="match status" value="1"/>
</dbReference>
<feature type="transmembrane region" description="Helical" evidence="13">
    <location>
        <begin position="225"/>
        <end position="245"/>
    </location>
</feature>
<dbReference type="InterPro" id="IPR025201">
    <property type="entry name" value="KdpD_TM"/>
</dbReference>
<evidence type="ECO:0000259" key="14">
    <source>
        <dbReference type="PROSITE" id="PS50109"/>
    </source>
</evidence>
<dbReference type="PANTHER" id="PTHR45569">
    <property type="entry name" value="SENSOR PROTEIN KDPD"/>
    <property type="match status" value="1"/>
</dbReference>
<evidence type="ECO:0000256" key="9">
    <source>
        <dbReference type="ARBA" id="ARBA00022840"/>
    </source>
</evidence>
<evidence type="ECO:0000256" key="8">
    <source>
        <dbReference type="ARBA" id="ARBA00022777"/>
    </source>
</evidence>
<organism evidence="15 16">
    <name type="scientific">Grylomicrobium aquisgranensis</name>
    <dbReference type="NCBI Taxonomy" id="2926318"/>
    <lineage>
        <taxon>Bacteria</taxon>
        <taxon>Bacillati</taxon>
        <taxon>Bacillota</taxon>
        <taxon>Erysipelotrichia</taxon>
        <taxon>Erysipelotrichales</taxon>
        <taxon>Erysipelotrichaceae</taxon>
        <taxon>Grylomicrobium</taxon>
    </lineage>
</organism>
<keyword evidence="11" id="KW-0902">Two-component regulatory system</keyword>
<name>A0AB35U3V1_9FIRM</name>
<keyword evidence="6 13" id="KW-0812">Transmembrane</keyword>
<dbReference type="InterPro" id="IPR052023">
    <property type="entry name" value="Histidine_kinase_KdpD"/>
</dbReference>
<dbReference type="Gene3D" id="3.30.565.10">
    <property type="entry name" value="Histidine kinase-like ATPase, C-terminal domain"/>
    <property type="match status" value="1"/>
</dbReference>
<dbReference type="SUPFAM" id="SSF47384">
    <property type="entry name" value="Homodimeric domain of signal transducing histidine kinase"/>
    <property type="match status" value="1"/>
</dbReference>
<dbReference type="CDD" id="cd00082">
    <property type="entry name" value="HisKA"/>
    <property type="match status" value="1"/>
</dbReference>
<gene>
    <name evidence="15" type="ORF">MOZ60_00240</name>
</gene>
<dbReference type="PROSITE" id="PS50109">
    <property type="entry name" value="HIS_KIN"/>
    <property type="match status" value="1"/>
</dbReference>
<keyword evidence="5" id="KW-0808">Transferase</keyword>
<dbReference type="SUPFAM" id="SSF55874">
    <property type="entry name" value="ATPase domain of HSP90 chaperone/DNA topoisomerase II/histidine kinase"/>
    <property type="match status" value="1"/>
</dbReference>
<feature type="domain" description="Histidine kinase" evidence="14">
    <location>
        <begin position="421"/>
        <end position="637"/>
    </location>
</feature>
<reference evidence="15 16" key="1">
    <citation type="submission" date="2022-03" db="EMBL/GenBank/DDBJ databases">
        <title>Novel taxa within the pig intestine.</title>
        <authorList>
            <person name="Wylensek D."/>
            <person name="Bishof K."/>
            <person name="Afrizal A."/>
            <person name="Clavel T."/>
        </authorList>
    </citation>
    <scope>NUCLEOTIDE SEQUENCE [LARGE SCALE GENOMIC DNA]</scope>
    <source>
        <strain evidence="15 16">CLA-KB-P133</strain>
    </source>
</reference>
<keyword evidence="7" id="KW-0547">Nucleotide-binding</keyword>
<comment type="caution">
    <text evidence="15">The sequence shown here is derived from an EMBL/GenBank/DDBJ whole genome shotgun (WGS) entry which is preliminary data.</text>
</comment>
<dbReference type="Gene3D" id="1.20.120.620">
    <property type="entry name" value="Backbone structure of the membrane domain of e. Coli histidine kinase receptor kdpd"/>
    <property type="match status" value="1"/>
</dbReference>